<dbReference type="AlphaFoldDB" id="A0A9P0JHB3"/>
<protein>
    <recommendedName>
        <fullName evidence="4">Sec1 family domain-containing protein 2</fullName>
    </recommendedName>
</protein>
<sequence>MAFNVDSPFSVMADWSWNEVCKYAREAAVFLDDYAAESLHWHGGCVLLYRAGAKSVKELSSFESANPKDRRCLLVIGKPVDDLTVAIVQDVLNNSNFRYCRFVAGCGFESYSVEKLENELCKIISAKYEDGTVDVMDIPISLTCLSPSLFLVPHLQDIPLLIENNYEAYVPKIAATLNNIFNHLNVKHDLYAVGPLSEAVFHHFSKIQKTSNAESSRVNVILIDRIVDMYAVTDFASSCPLDKINMLLPRFPNTCSDVAVITEPLLQDEKYKSINEQLEVPMCLAPTLKPTPVVEWLLTKTEKNLLASIRTTLTEKCSGPIKRTISRITPHLLETILEDEKFNSKESIDLKQQVLCICAALKSPNLSKIELAQNIGKLLLQNISMEGDSDILIQVSKLFKTRKDRKLTIEILLCILVQLYSVVDEDIVMSEEYQIDLENVVGEAFFEDFEYLPDYITHDLIGNKISTLLACQQAAEKFLFILKQIKTSRQHFIQYRKLFLRENPYVPAVYSSFVKQLMDDVCSPMRPNLAVLNTKSDGITDFLKLGFNKIINTVNKHPLDCDHLIVFVIGGISGQEVHSICEATKNCGIRVSIGSTRLLSPFEALHSLFKQV</sequence>
<dbReference type="EMBL" id="OU899037">
    <property type="protein sequence ID" value="CAH1737961.1"/>
    <property type="molecule type" value="Genomic_DNA"/>
</dbReference>
<dbReference type="InterPro" id="IPR027482">
    <property type="entry name" value="Sec1-like_dom2"/>
</dbReference>
<proteinExistence type="inferred from homology"/>
<dbReference type="SUPFAM" id="SSF56815">
    <property type="entry name" value="Sec1/munc18-like (SM) proteins"/>
    <property type="match status" value="1"/>
</dbReference>
<evidence type="ECO:0000313" key="3">
    <source>
        <dbReference type="Proteomes" id="UP001154329"/>
    </source>
</evidence>
<dbReference type="GO" id="GO:0016192">
    <property type="term" value="P:vesicle-mediated transport"/>
    <property type="evidence" value="ECO:0007669"/>
    <property type="project" value="InterPro"/>
</dbReference>
<reference evidence="2" key="1">
    <citation type="submission" date="2022-02" db="EMBL/GenBank/DDBJ databases">
        <authorList>
            <person name="King R."/>
        </authorList>
    </citation>
    <scope>NUCLEOTIDE SEQUENCE</scope>
</reference>
<dbReference type="InterPro" id="IPR001619">
    <property type="entry name" value="Sec1-like"/>
</dbReference>
<gene>
    <name evidence="2" type="ORF">APHIGO_LOCUS11387</name>
</gene>
<reference evidence="2" key="2">
    <citation type="submission" date="2022-10" db="EMBL/GenBank/DDBJ databases">
        <authorList>
            <consortium name="ENA_rothamsted_submissions"/>
            <consortium name="culmorum"/>
            <person name="King R."/>
        </authorList>
    </citation>
    <scope>NUCLEOTIDE SEQUENCE</scope>
</reference>
<evidence type="ECO:0000313" key="2">
    <source>
        <dbReference type="EMBL" id="CAH1737961.1"/>
    </source>
</evidence>
<organism evidence="2 3">
    <name type="scientific">Aphis gossypii</name>
    <name type="common">Cotton aphid</name>
    <dbReference type="NCBI Taxonomy" id="80765"/>
    <lineage>
        <taxon>Eukaryota</taxon>
        <taxon>Metazoa</taxon>
        <taxon>Ecdysozoa</taxon>
        <taxon>Arthropoda</taxon>
        <taxon>Hexapoda</taxon>
        <taxon>Insecta</taxon>
        <taxon>Pterygota</taxon>
        <taxon>Neoptera</taxon>
        <taxon>Paraneoptera</taxon>
        <taxon>Hemiptera</taxon>
        <taxon>Sternorrhyncha</taxon>
        <taxon>Aphidomorpha</taxon>
        <taxon>Aphidoidea</taxon>
        <taxon>Aphididae</taxon>
        <taxon>Aphidini</taxon>
        <taxon>Aphis</taxon>
        <taxon>Aphis</taxon>
    </lineage>
</organism>
<comment type="similarity">
    <text evidence="1">Belongs to the STXBP/unc-18/SEC1 family.</text>
</comment>
<keyword evidence="3" id="KW-1185">Reference proteome</keyword>
<name>A0A9P0JHB3_APHGO</name>
<dbReference type="Proteomes" id="UP001154329">
    <property type="component" value="Chromosome 4"/>
</dbReference>
<accession>A0A9P0JHB3</accession>
<dbReference type="InterPro" id="IPR036045">
    <property type="entry name" value="Sec1-like_sf"/>
</dbReference>
<evidence type="ECO:0008006" key="4">
    <source>
        <dbReference type="Google" id="ProtNLM"/>
    </source>
</evidence>
<evidence type="ECO:0000256" key="1">
    <source>
        <dbReference type="ARBA" id="ARBA00009884"/>
    </source>
</evidence>
<dbReference type="PANTHER" id="PTHR11679">
    <property type="entry name" value="VESICLE PROTEIN SORTING-ASSOCIATED"/>
    <property type="match status" value="1"/>
</dbReference>
<dbReference type="Gene3D" id="3.40.50.1910">
    <property type="match status" value="1"/>
</dbReference>